<evidence type="ECO:0000313" key="2">
    <source>
        <dbReference type="EMBL" id="CAJ1407042.1"/>
    </source>
</evidence>
<accession>A0AA36JIU5</accession>
<dbReference type="AlphaFoldDB" id="A0AA36JIU5"/>
<evidence type="ECO:0000313" key="3">
    <source>
        <dbReference type="Proteomes" id="UP001178507"/>
    </source>
</evidence>
<keyword evidence="1" id="KW-0472">Membrane</keyword>
<feature type="transmembrane region" description="Helical" evidence="1">
    <location>
        <begin position="25"/>
        <end position="47"/>
    </location>
</feature>
<organism evidence="2 3">
    <name type="scientific">Effrenium voratum</name>
    <dbReference type="NCBI Taxonomy" id="2562239"/>
    <lineage>
        <taxon>Eukaryota</taxon>
        <taxon>Sar</taxon>
        <taxon>Alveolata</taxon>
        <taxon>Dinophyceae</taxon>
        <taxon>Suessiales</taxon>
        <taxon>Symbiodiniaceae</taxon>
        <taxon>Effrenium</taxon>
    </lineage>
</organism>
<evidence type="ECO:0000256" key="1">
    <source>
        <dbReference type="SAM" id="Phobius"/>
    </source>
</evidence>
<proteinExistence type="predicted"/>
<reference evidence="2" key="1">
    <citation type="submission" date="2023-08" db="EMBL/GenBank/DDBJ databases">
        <authorList>
            <person name="Chen Y."/>
            <person name="Shah S."/>
            <person name="Dougan E. K."/>
            <person name="Thang M."/>
            <person name="Chan C."/>
        </authorList>
    </citation>
    <scope>NUCLEOTIDE SEQUENCE</scope>
</reference>
<name>A0AA36JIU5_9DINO</name>
<keyword evidence="1" id="KW-1133">Transmembrane helix</keyword>
<keyword evidence="3" id="KW-1185">Reference proteome</keyword>
<sequence length="72" mass="7919">MDRFGLPDQQLQEVLGRIGLEPHGFTFTVTAGLLALQILFGGAAGLMKHVTNQGCLHFWLIFLSQGLSQFEC</sequence>
<dbReference type="EMBL" id="CAUJNA010003655">
    <property type="protein sequence ID" value="CAJ1407042.1"/>
    <property type="molecule type" value="Genomic_DNA"/>
</dbReference>
<protein>
    <submittedName>
        <fullName evidence="2">Uncharacterized protein</fullName>
    </submittedName>
</protein>
<dbReference type="Proteomes" id="UP001178507">
    <property type="component" value="Unassembled WGS sequence"/>
</dbReference>
<gene>
    <name evidence="2" type="ORF">EVOR1521_LOCUS28840</name>
</gene>
<comment type="caution">
    <text evidence="2">The sequence shown here is derived from an EMBL/GenBank/DDBJ whole genome shotgun (WGS) entry which is preliminary data.</text>
</comment>
<keyword evidence="1" id="KW-0812">Transmembrane</keyword>